<dbReference type="Gene3D" id="3.40.50.720">
    <property type="entry name" value="NAD(P)-binding Rossmann-like Domain"/>
    <property type="match status" value="2"/>
</dbReference>
<name>A0A1G2L9X8_9BACT</name>
<evidence type="ECO:0000256" key="1">
    <source>
        <dbReference type="ARBA" id="ARBA00006484"/>
    </source>
</evidence>
<reference evidence="3 4" key="1">
    <citation type="journal article" date="2016" name="Nat. Commun.">
        <title>Thousands of microbial genomes shed light on interconnected biogeochemical processes in an aquifer system.</title>
        <authorList>
            <person name="Anantharaman K."/>
            <person name="Brown C.T."/>
            <person name="Hug L.A."/>
            <person name="Sharon I."/>
            <person name="Castelle C.J."/>
            <person name="Probst A.J."/>
            <person name="Thomas B.C."/>
            <person name="Singh A."/>
            <person name="Wilkins M.J."/>
            <person name="Karaoz U."/>
            <person name="Brodie E.L."/>
            <person name="Williams K.H."/>
            <person name="Hubbard S.S."/>
            <person name="Banfield J.F."/>
        </authorList>
    </citation>
    <scope>NUCLEOTIDE SEQUENCE [LARGE SCALE GENOMIC DNA]</scope>
</reference>
<dbReference type="InterPro" id="IPR036291">
    <property type="entry name" value="NAD(P)-bd_dom_sf"/>
</dbReference>
<keyword evidence="2" id="KW-0560">Oxidoreductase</keyword>
<evidence type="ECO:0008006" key="5">
    <source>
        <dbReference type="Google" id="ProtNLM"/>
    </source>
</evidence>
<dbReference type="Proteomes" id="UP000178977">
    <property type="component" value="Unassembled WGS sequence"/>
</dbReference>
<dbReference type="InterPro" id="IPR020904">
    <property type="entry name" value="Sc_DH/Rdtase_CS"/>
</dbReference>
<dbReference type="PRINTS" id="PR00081">
    <property type="entry name" value="GDHRDH"/>
</dbReference>
<dbReference type="PANTHER" id="PTHR42760">
    <property type="entry name" value="SHORT-CHAIN DEHYDROGENASES/REDUCTASES FAMILY MEMBER"/>
    <property type="match status" value="1"/>
</dbReference>
<dbReference type="STRING" id="1802281.A3A44_00835"/>
<comment type="similarity">
    <text evidence="1">Belongs to the short-chain dehydrogenases/reductases (SDR) family.</text>
</comment>
<dbReference type="PROSITE" id="PS00061">
    <property type="entry name" value="ADH_SHORT"/>
    <property type="match status" value="1"/>
</dbReference>
<comment type="caution">
    <text evidence="3">The sequence shown here is derived from an EMBL/GenBank/DDBJ whole genome shotgun (WGS) entry which is preliminary data.</text>
</comment>
<dbReference type="Pfam" id="PF13561">
    <property type="entry name" value="adh_short_C2"/>
    <property type="match status" value="1"/>
</dbReference>
<dbReference type="EMBL" id="MHQT01000040">
    <property type="protein sequence ID" value="OHA08438.1"/>
    <property type="molecule type" value="Genomic_DNA"/>
</dbReference>
<dbReference type="PANTHER" id="PTHR42760:SF133">
    <property type="entry name" value="3-OXOACYL-[ACYL-CARRIER-PROTEIN] REDUCTASE"/>
    <property type="match status" value="1"/>
</dbReference>
<evidence type="ECO:0000313" key="4">
    <source>
        <dbReference type="Proteomes" id="UP000178977"/>
    </source>
</evidence>
<dbReference type="SUPFAM" id="SSF51735">
    <property type="entry name" value="NAD(P)-binding Rossmann-fold domains"/>
    <property type="match status" value="2"/>
</dbReference>
<accession>A0A1G2L9X8</accession>
<protein>
    <recommendedName>
        <fullName evidence="5">SDR family oxidoreductase</fullName>
    </recommendedName>
</protein>
<gene>
    <name evidence="3" type="ORF">A3A44_00835</name>
</gene>
<organism evidence="3 4">
    <name type="scientific">Candidatus Sungbacteria bacterium RIFCSPLOWO2_01_FULL_60_25</name>
    <dbReference type="NCBI Taxonomy" id="1802281"/>
    <lineage>
        <taxon>Bacteria</taxon>
        <taxon>Candidatus Sungiibacteriota</taxon>
    </lineage>
</organism>
<dbReference type="GO" id="GO:0016616">
    <property type="term" value="F:oxidoreductase activity, acting on the CH-OH group of donors, NAD or NADP as acceptor"/>
    <property type="evidence" value="ECO:0007669"/>
    <property type="project" value="TreeGrafter"/>
</dbReference>
<dbReference type="InterPro" id="IPR002347">
    <property type="entry name" value="SDR_fam"/>
</dbReference>
<proteinExistence type="inferred from homology"/>
<evidence type="ECO:0000256" key="2">
    <source>
        <dbReference type="ARBA" id="ARBA00023002"/>
    </source>
</evidence>
<dbReference type="PRINTS" id="PR00080">
    <property type="entry name" value="SDRFAMILY"/>
</dbReference>
<evidence type="ECO:0000313" key="3">
    <source>
        <dbReference type="EMBL" id="OHA08438.1"/>
    </source>
</evidence>
<sequence>MFIRYCGSSGIGCKRPFAVSWNRIFDLTGKVALVTGGRRGMGKAHALALAAREMAKQQWGRIINIASIASGQVGVGIGGGAHYTASKGGIIAMTETLAIEWAPLGITVNAIAPGAIDTPMVQAAGMPPEAMQGMLARVPLGRIGRPEEVSAAVVFLASEEASYVTGATFYVDGGWLAT</sequence>
<dbReference type="AlphaFoldDB" id="A0A1G2L9X8"/>